<evidence type="ECO:0000256" key="4">
    <source>
        <dbReference type="ARBA" id="ARBA00013244"/>
    </source>
</evidence>
<proteinExistence type="inferred from homology"/>
<feature type="domain" description="O-acyltransferase WSD1-like N-terminal" evidence="12">
    <location>
        <begin position="7"/>
        <end position="273"/>
    </location>
</feature>
<keyword evidence="8 11" id="KW-0443">Lipid metabolism</keyword>
<keyword evidence="9 11" id="KW-0012">Acyltransferase</keyword>
<organism evidence="14 15">
    <name type="scientific">Hoyosella altamirensis</name>
    <dbReference type="NCBI Taxonomy" id="616997"/>
    <lineage>
        <taxon>Bacteria</taxon>
        <taxon>Bacillati</taxon>
        <taxon>Actinomycetota</taxon>
        <taxon>Actinomycetes</taxon>
        <taxon>Mycobacteriales</taxon>
        <taxon>Hoyosellaceae</taxon>
        <taxon>Hoyosella</taxon>
    </lineage>
</organism>
<evidence type="ECO:0000313" key="14">
    <source>
        <dbReference type="EMBL" id="MBB3036988.1"/>
    </source>
</evidence>
<reference evidence="14 15" key="1">
    <citation type="submission" date="2020-08" db="EMBL/GenBank/DDBJ databases">
        <title>Sequencing the genomes of 1000 actinobacteria strains.</title>
        <authorList>
            <person name="Klenk H.-P."/>
        </authorList>
    </citation>
    <scope>NUCLEOTIDE SEQUENCE [LARGE SCALE GENOMIC DNA]</scope>
    <source>
        <strain evidence="14 15">DSM 45258</strain>
    </source>
</reference>
<dbReference type="GO" id="GO:0004144">
    <property type="term" value="F:diacylglycerol O-acyltransferase activity"/>
    <property type="evidence" value="ECO:0007669"/>
    <property type="project" value="UniProtKB-EC"/>
</dbReference>
<keyword evidence="5 11" id="KW-0444">Lipid biosynthesis</keyword>
<dbReference type="PANTHER" id="PTHR31650:SF1">
    <property type="entry name" value="WAX ESTER SYNTHASE_DIACYLGLYCEROL ACYLTRANSFERASE 4-RELATED"/>
    <property type="match status" value="1"/>
</dbReference>
<dbReference type="EMBL" id="JACHWS010000001">
    <property type="protein sequence ID" value="MBB3036988.1"/>
    <property type="molecule type" value="Genomic_DNA"/>
</dbReference>
<evidence type="ECO:0000256" key="6">
    <source>
        <dbReference type="ARBA" id="ARBA00022679"/>
    </source>
</evidence>
<dbReference type="Proteomes" id="UP000567922">
    <property type="component" value="Unassembled WGS sequence"/>
</dbReference>
<comment type="pathway">
    <text evidence="1 11">Glycerolipid metabolism; triacylglycerol biosynthesis.</text>
</comment>
<sequence>MPKVAIADRLFLTAESENTPQHVACLATFFLPDDAEDGWVGELAAQLRSQTAFGAPFNYKIHRPALKNLAPKWDVVPDDRIDIDYHFRYTVLPQPGGERELGDFISRQHSCPLDTTRPLWEFYLIEGLERRRFAIYFKVHHALIDAVGGVKKISKMITPFPDSAPVRALWTIGPTPRTTTAGEPVPFANRVRAVRDVIAGTAKTAAGLGRSAGSMIVQGRRRGDYDLAVPFIAPNSVVNGRIGSQRRVATQSYDVSRIRAVAKAAGVTVNDVFLAICAGGLRQYLSEFDNLPLRTLTAGAPVNVRDANDEHTSNAFSMIVVNLGTQIADPAERLRAIARSSSEGKAQLADMPKRASELYPALFMGPFILQNLIGSGGRGAPPYNVSISNVPGPLEQQYLAGAPLEGMYPLGMLYHGLGLFIALFSSSGRLGVGFTGDSGSLPHLQRLAMSTGEALLELEKAFDL</sequence>
<evidence type="ECO:0000256" key="7">
    <source>
        <dbReference type="ARBA" id="ARBA00022798"/>
    </source>
</evidence>
<evidence type="ECO:0000256" key="8">
    <source>
        <dbReference type="ARBA" id="ARBA00023098"/>
    </source>
</evidence>
<dbReference type="EC" id="2.3.1.20" evidence="4 11"/>
<dbReference type="UniPathway" id="UPA00282"/>
<dbReference type="GO" id="GO:0001666">
    <property type="term" value="P:response to hypoxia"/>
    <property type="evidence" value="ECO:0007669"/>
    <property type="project" value="TreeGrafter"/>
</dbReference>
<dbReference type="GO" id="GO:0019432">
    <property type="term" value="P:triglyceride biosynthetic process"/>
    <property type="evidence" value="ECO:0007669"/>
    <property type="project" value="UniProtKB-UniPathway"/>
</dbReference>
<comment type="similarity">
    <text evidence="3 11">Belongs to the long-chain O-acyltransferase family.</text>
</comment>
<dbReference type="NCBIfam" id="TIGR02946">
    <property type="entry name" value="acyl_WS_DGAT"/>
    <property type="match status" value="1"/>
</dbReference>
<dbReference type="GO" id="GO:0005886">
    <property type="term" value="C:plasma membrane"/>
    <property type="evidence" value="ECO:0007669"/>
    <property type="project" value="TreeGrafter"/>
</dbReference>
<evidence type="ECO:0000256" key="1">
    <source>
        <dbReference type="ARBA" id="ARBA00004771"/>
    </source>
</evidence>
<dbReference type="AlphaFoldDB" id="A0A839RL96"/>
<accession>A0A839RL96</accession>
<dbReference type="RefSeq" id="WP_064442182.1">
    <property type="nucleotide sequence ID" value="NZ_BDDI01000020.1"/>
</dbReference>
<evidence type="ECO:0000256" key="11">
    <source>
        <dbReference type="RuleBase" id="RU361241"/>
    </source>
</evidence>
<dbReference type="InterPro" id="IPR004255">
    <property type="entry name" value="O-acyltransferase_WSD1_N"/>
</dbReference>
<gene>
    <name evidence="14" type="ORF">FHU29_001422</name>
</gene>
<comment type="caution">
    <text evidence="14">The sequence shown here is derived from an EMBL/GenBank/DDBJ whole genome shotgun (WGS) entry which is preliminary data.</text>
</comment>
<comment type="catalytic activity">
    <reaction evidence="10 11">
        <text>an acyl-CoA + a 1,2-diacyl-sn-glycerol = a triacyl-sn-glycerol + CoA</text>
        <dbReference type="Rhea" id="RHEA:10868"/>
        <dbReference type="ChEBI" id="CHEBI:17815"/>
        <dbReference type="ChEBI" id="CHEBI:57287"/>
        <dbReference type="ChEBI" id="CHEBI:58342"/>
        <dbReference type="ChEBI" id="CHEBI:64615"/>
        <dbReference type="EC" id="2.3.1.20"/>
    </reaction>
</comment>
<protein>
    <recommendedName>
        <fullName evidence="4 11">Diacylglycerol O-acyltransferase</fullName>
        <ecNumber evidence="4 11">2.3.1.20</ecNumber>
    </recommendedName>
</protein>
<evidence type="ECO:0000256" key="10">
    <source>
        <dbReference type="ARBA" id="ARBA00048109"/>
    </source>
</evidence>
<dbReference type="InterPro" id="IPR009721">
    <property type="entry name" value="O-acyltransferase_WSD1_C"/>
</dbReference>
<evidence type="ECO:0000313" key="15">
    <source>
        <dbReference type="Proteomes" id="UP000567922"/>
    </source>
</evidence>
<dbReference type="GO" id="GO:0071731">
    <property type="term" value="P:response to nitric oxide"/>
    <property type="evidence" value="ECO:0007669"/>
    <property type="project" value="TreeGrafter"/>
</dbReference>
<dbReference type="Pfam" id="PF06974">
    <property type="entry name" value="WS_DGAT_C"/>
    <property type="match status" value="1"/>
</dbReference>
<dbReference type="SUPFAM" id="SSF52777">
    <property type="entry name" value="CoA-dependent acyltransferases"/>
    <property type="match status" value="1"/>
</dbReference>
<name>A0A839RL96_9ACTN</name>
<keyword evidence="6 11" id="KW-0808">Transferase</keyword>
<dbReference type="GO" id="GO:0051701">
    <property type="term" value="P:biological process involved in interaction with host"/>
    <property type="evidence" value="ECO:0007669"/>
    <property type="project" value="TreeGrafter"/>
</dbReference>
<evidence type="ECO:0000259" key="12">
    <source>
        <dbReference type="Pfam" id="PF03007"/>
    </source>
</evidence>
<keyword evidence="15" id="KW-1185">Reference proteome</keyword>
<dbReference type="OrthoDB" id="9810950at2"/>
<dbReference type="GO" id="GO:0006071">
    <property type="term" value="P:glycerol metabolic process"/>
    <property type="evidence" value="ECO:0007669"/>
    <property type="project" value="UniProtKB-KW"/>
</dbReference>
<dbReference type="Pfam" id="PF03007">
    <property type="entry name" value="WS_DGAT_cat"/>
    <property type="match status" value="1"/>
</dbReference>
<feature type="domain" description="O-acyltransferase WSD1 C-terminal" evidence="13">
    <location>
        <begin position="313"/>
        <end position="458"/>
    </location>
</feature>
<comment type="pathway">
    <text evidence="2">Lipid metabolism.</text>
</comment>
<keyword evidence="7 11" id="KW-0319">Glycerol metabolism</keyword>
<evidence type="ECO:0000256" key="2">
    <source>
        <dbReference type="ARBA" id="ARBA00005189"/>
    </source>
</evidence>
<evidence type="ECO:0000256" key="5">
    <source>
        <dbReference type="ARBA" id="ARBA00022516"/>
    </source>
</evidence>
<evidence type="ECO:0000256" key="9">
    <source>
        <dbReference type="ARBA" id="ARBA00023315"/>
    </source>
</evidence>
<dbReference type="InterPro" id="IPR014292">
    <property type="entry name" value="Acyl_transf_WS/DGAT"/>
</dbReference>
<evidence type="ECO:0000256" key="3">
    <source>
        <dbReference type="ARBA" id="ARBA00009587"/>
    </source>
</evidence>
<dbReference type="PANTHER" id="PTHR31650">
    <property type="entry name" value="O-ACYLTRANSFERASE (WSD1-LIKE) FAMILY PROTEIN"/>
    <property type="match status" value="1"/>
</dbReference>
<evidence type="ECO:0000259" key="13">
    <source>
        <dbReference type="Pfam" id="PF06974"/>
    </source>
</evidence>
<dbReference type="InterPro" id="IPR045034">
    <property type="entry name" value="O-acyltransferase_WSD1-like"/>
</dbReference>